<name>A0ABQ9GN96_9NEOP</name>
<organism evidence="1 2">
    <name type="scientific">Dryococelus australis</name>
    <dbReference type="NCBI Taxonomy" id="614101"/>
    <lineage>
        <taxon>Eukaryota</taxon>
        <taxon>Metazoa</taxon>
        <taxon>Ecdysozoa</taxon>
        <taxon>Arthropoda</taxon>
        <taxon>Hexapoda</taxon>
        <taxon>Insecta</taxon>
        <taxon>Pterygota</taxon>
        <taxon>Neoptera</taxon>
        <taxon>Polyneoptera</taxon>
        <taxon>Phasmatodea</taxon>
        <taxon>Verophasmatodea</taxon>
        <taxon>Anareolatae</taxon>
        <taxon>Phasmatidae</taxon>
        <taxon>Eurycanthinae</taxon>
        <taxon>Dryococelus</taxon>
    </lineage>
</organism>
<evidence type="ECO:0000313" key="2">
    <source>
        <dbReference type="Proteomes" id="UP001159363"/>
    </source>
</evidence>
<protein>
    <submittedName>
        <fullName evidence="1">Uncharacterized protein</fullName>
    </submittedName>
</protein>
<comment type="caution">
    <text evidence="1">The sequence shown here is derived from an EMBL/GenBank/DDBJ whole genome shotgun (WGS) entry which is preliminary data.</text>
</comment>
<keyword evidence="2" id="KW-1185">Reference proteome</keyword>
<reference evidence="1 2" key="1">
    <citation type="submission" date="2023-02" db="EMBL/GenBank/DDBJ databases">
        <title>LHISI_Scaffold_Assembly.</title>
        <authorList>
            <person name="Stuart O.P."/>
            <person name="Cleave R."/>
            <person name="Magrath M.J.L."/>
            <person name="Mikheyev A.S."/>
        </authorList>
    </citation>
    <scope>NUCLEOTIDE SEQUENCE [LARGE SCALE GENOMIC DNA]</scope>
    <source>
        <strain evidence="1">Daus_M_001</strain>
        <tissue evidence="1">Leg muscle</tissue>
    </source>
</reference>
<dbReference type="EMBL" id="JARBHB010000010">
    <property type="protein sequence ID" value="KAJ8873473.1"/>
    <property type="molecule type" value="Genomic_DNA"/>
</dbReference>
<proteinExistence type="predicted"/>
<accession>A0ABQ9GN96</accession>
<evidence type="ECO:0000313" key="1">
    <source>
        <dbReference type="EMBL" id="KAJ8873473.1"/>
    </source>
</evidence>
<dbReference type="Proteomes" id="UP001159363">
    <property type="component" value="Chromosome 9"/>
</dbReference>
<sequence length="178" mass="20088">MPGSLHVTEAVEYFAGVRVESSDQQMSLSRSWQTRDTSDLKKFVVWLSKHLPLNKSEELFSLSSGIIADHRVNCDSAEVLGDNAVRGIVGIYFANMTLKRKMQVFTLAIMGKITIDKDPVVVNPNQLFHVIVCVVRSADDLEDCLQYELAPYPQSLFDDVGTKSKIIQAYRQDLQDYQ</sequence>
<gene>
    <name evidence="1" type="ORF">PR048_024291</name>
</gene>